<keyword evidence="3" id="KW-1185">Reference proteome</keyword>
<sequence length="59" mass="6907">MSKELIYKCEKVLVEHPKVSEAIIGVEDERWVKMAVAYIVPSDCSISFKELDRFCKYHD</sequence>
<reference evidence="2" key="1">
    <citation type="submission" date="2024-05" db="EMBL/GenBank/DDBJ databases">
        <title>Alkalihalobacillus sp. strain MEB203 novel alkaliphilic bacterium from Lonar Lake, India.</title>
        <authorList>
            <person name="Joshi A."/>
            <person name="Thite S."/>
            <person name="Mengade P."/>
        </authorList>
    </citation>
    <scope>NUCLEOTIDE SEQUENCE</scope>
    <source>
        <strain evidence="2">MEB 203</strain>
    </source>
</reference>
<evidence type="ECO:0000259" key="1">
    <source>
        <dbReference type="Pfam" id="PF13193"/>
    </source>
</evidence>
<name>A0ABT5VJR8_9BACI</name>
<protein>
    <recommendedName>
        <fullName evidence="1">AMP-binding enzyme C-terminal domain-containing protein</fullName>
    </recommendedName>
</protein>
<accession>A0ABT5VJR8</accession>
<organism evidence="2 3">
    <name type="scientific">Alkalihalobacterium chitinilyticum</name>
    <dbReference type="NCBI Taxonomy" id="2980103"/>
    <lineage>
        <taxon>Bacteria</taxon>
        <taxon>Bacillati</taxon>
        <taxon>Bacillota</taxon>
        <taxon>Bacilli</taxon>
        <taxon>Bacillales</taxon>
        <taxon>Bacillaceae</taxon>
        <taxon>Alkalihalobacterium</taxon>
    </lineage>
</organism>
<dbReference type="Pfam" id="PF13193">
    <property type="entry name" value="AMP-binding_C"/>
    <property type="match status" value="1"/>
</dbReference>
<evidence type="ECO:0000313" key="3">
    <source>
        <dbReference type="Proteomes" id="UP001148125"/>
    </source>
</evidence>
<dbReference type="RefSeq" id="WP_275120044.1">
    <property type="nucleotide sequence ID" value="NZ_JAOTPO010000016.1"/>
</dbReference>
<dbReference type="EMBL" id="JAOTPO010000016">
    <property type="protein sequence ID" value="MDE5415441.1"/>
    <property type="molecule type" value="Genomic_DNA"/>
</dbReference>
<gene>
    <name evidence="2" type="ORF">N7Z68_18935</name>
</gene>
<dbReference type="InterPro" id="IPR045851">
    <property type="entry name" value="AMP-bd_C_sf"/>
</dbReference>
<dbReference type="SUPFAM" id="SSF56801">
    <property type="entry name" value="Acetyl-CoA synthetase-like"/>
    <property type="match status" value="1"/>
</dbReference>
<dbReference type="Gene3D" id="3.30.300.30">
    <property type="match status" value="1"/>
</dbReference>
<proteinExistence type="predicted"/>
<dbReference type="InterPro" id="IPR025110">
    <property type="entry name" value="AMP-bd_C"/>
</dbReference>
<feature type="domain" description="AMP-binding enzyme C-terminal" evidence="1">
    <location>
        <begin position="9"/>
        <end position="43"/>
    </location>
</feature>
<dbReference type="Proteomes" id="UP001148125">
    <property type="component" value="Unassembled WGS sequence"/>
</dbReference>
<comment type="caution">
    <text evidence="2">The sequence shown here is derived from an EMBL/GenBank/DDBJ whole genome shotgun (WGS) entry which is preliminary data.</text>
</comment>
<evidence type="ECO:0000313" key="2">
    <source>
        <dbReference type="EMBL" id="MDE5415441.1"/>
    </source>
</evidence>